<dbReference type="AlphaFoldDB" id="A0A6G0RRV1"/>
<accession>A0A6G0RRV1</accession>
<protein>
    <submittedName>
        <fullName evidence="2">Uncharacterized protein</fullName>
    </submittedName>
</protein>
<dbReference type="EMBL" id="QXFY01000625">
    <property type="protein sequence ID" value="KAE9339373.1"/>
    <property type="molecule type" value="Genomic_DNA"/>
</dbReference>
<evidence type="ECO:0000256" key="1">
    <source>
        <dbReference type="SAM" id="MobiDB-lite"/>
    </source>
</evidence>
<dbReference type="Proteomes" id="UP000486351">
    <property type="component" value="Unassembled WGS sequence"/>
</dbReference>
<evidence type="ECO:0000313" key="2">
    <source>
        <dbReference type="EMBL" id="KAE9339373.1"/>
    </source>
</evidence>
<sequence length="41" mass="4287">MARRPNVTLAQGPAHSSKTSSLHTSYLCPIAVRNVGSIAPP</sequence>
<evidence type="ECO:0000313" key="3">
    <source>
        <dbReference type="Proteomes" id="UP000486351"/>
    </source>
</evidence>
<organism evidence="2 3">
    <name type="scientific">Phytophthora fragariae</name>
    <dbReference type="NCBI Taxonomy" id="53985"/>
    <lineage>
        <taxon>Eukaryota</taxon>
        <taxon>Sar</taxon>
        <taxon>Stramenopiles</taxon>
        <taxon>Oomycota</taxon>
        <taxon>Peronosporomycetes</taxon>
        <taxon>Peronosporales</taxon>
        <taxon>Peronosporaceae</taxon>
        <taxon>Phytophthora</taxon>
    </lineage>
</organism>
<comment type="caution">
    <text evidence="2">The sequence shown here is derived from an EMBL/GenBank/DDBJ whole genome shotgun (WGS) entry which is preliminary data.</text>
</comment>
<proteinExistence type="predicted"/>
<gene>
    <name evidence="2" type="ORF">PF008_g11598</name>
</gene>
<name>A0A6G0RRV1_9STRA</name>
<feature type="region of interest" description="Disordered" evidence="1">
    <location>
        <begin position="1"/>
        <end position="22"/>
    </location>
</feature>
<reference evidence="2 3" key="1">
    <citation type="submission" date="2018-09" db="EMBL/GenBank/DDBJ databases">
        <title>Genomic investigation of the strawberry pathogen Phytophthora fragariae indicates pathogenicity is determined by transcriptional variation in three key races.</title>
        <authorList>
            <person name="Adams T.M."/>
            <person name="Armitage A.D."/>
            <person name="Sobczyk M.K."/>
            <person name="Bates H.J."/>
            <person name="Dunwell J.M."/>
            <person name="Nellist C.F."/>
            <person name="Harrison R.J."/>
        </authorList>
    </citation>
    <scope>NUCLEOTIDE SEQUENCE [LARGE SCALE GENOMIC DNA]</scope>
    <source>
        <strain evidence="2 3">NOV-77</strain>
    </source>
</reference>